<name>A0A3M0GM10_9CORY</name>
<evidence type="ECO:0000313" key="3">
    <source>
        <dbReference type="Proteomes" id="UP000270649"/>
    </source>
</evidence>
<reference evidence="2 3" key="1">
    <citation type="submission" date="2018-10" db="EMBL/GenBank/DDBJ databases">
        <title>Corynebacterium macginleyi genome sequencing and assembly of the type strain and two clinical samples.</title>
        <authorList>
            <person name="Bernier A.-M."/>
            <person name="Bernard K."/>
        </authorList>
    </citation>
    <scope>NUCLEOTIDE SEQUENCE [LARGE SCALE GENOMIC DNA]</scope>
    <source>
        <strain evidence="2 3">NML 120205</strain>
    </source>
</reference>
<dbReference type="EMBL" id="JAACBX020000001">
    <property type="protein sequence ID" value="MBM0242858.1"/>
    <property type="molecule type" value="Genomic_DNA"/>
</dbReference>
<dbReference type="Proteomes" id="UP000270649">
    <property type="component" value="Unassembled WGS sequence"/>
</dbReference>
<sequence>MRNQSRGVSTWRELDSCWDDVVDKLVPLRLSASGVDQPTVHQIQQLPEHHDLHLAAVKVKMG</sequence>
<comment type="caution">
    <text evidence="2">The sequence shown here is derived from an EMBL/GenBank/DDBJ whole genome shotgun (WGS) entry which is preliminary data.</text>
</comment>
<protein>
    <submittedName>
        <fullName evidence="2">Uncharacterized protein</fullName>
    </submittedName>
</protein>
<dbReference type="RefSeq" id="WP_121927462.1">
    <property type="nucleotide sequence ID" value="NZ_JAACBX020000001.1"/>
</dbReference>
<keyword evidence="4" id="KW-1185">Reference proteome</keyword>
<accession>A0A3M0GM10</accession>
<evidence type="ECO:0000313" key="2">
    <source>
        <dbReference type="EMBL" id="RMB63742.1"/>
    </source>
</evidence>
<gene>
    <name evidence="2" type="ORF">D9543_02800</name>
    <name evidence="1" type="ORF">GWO63_000675</name>
</gene>
<dbReference type="AlphaFoldDB" id="A0A3M0GM10"/>
<evidence type="ECO:0000313" key="1">
    <source>
        <dbReference type="EMBL" id="MBM0242858.1"/>
    </source>
</evidence>
<proteinExistence type="predicted"/>
<dbReference type="EMBL" id="REGC01000002">
    <property type="protein sequence ID" value="RMB63742.1"/>
    <property type="molecule type" value="Genomic_DNA"/>
</dbReference>
<reference evidence="1 4" key="2">
    <citation type="submission" date="2021-01" db="EMBL/GenBank/DDBJ databases">
        <title>Complete genome sequences of Corynebacterium macginleyi strains isolated from infectious keratitis.</title>
        <authorList>
            <person name="Sagerfors S."/>
            <person name="Poehlein A."/>
            <person name="Soderquist B."/>
            <person name="Bruggemann H."/>
        </authorList>
    </citation>
    <scope>NUCLEOTIDE SEQUENCE [LARGE SCALE GENOMIC DNA]</scope>
    <source>
        <strain evidence="1 4">12T220</strain>
    </source>
</reference>
<evidence type="ECO:0000313" key="4">
    <source>
        <dbReference type="Proteomes" id="UP001518680"/>
    </source>
</evidence>
<organism evidence="2 3">
    <name type="scientific">Corynebacterium macginleyi</name>
    <dbReference type="NCBI Taxonomy" id="38290"/>
    <lineage>
        <taxon>Bacteria</taxon>
        <taxon>Bacillati</taxon>
        <taxon>Actinomycetota</taxon>
        <taxon>Actinomycetes</taxon>
        <taxon>Mycobacteriales</taxon>
        <taxon>Corynebacteriaceae</taxon>
        <taxon>Corynebacterium</taxon>
    </lineage>
</organism>
<dbReference type="Proteomes" id="UP001518680">
    <property type="component" value="Unassembled WGS sequence"/>
</dbReference>